<evidence type="ECO:0000256" key="1">
    <source>
        <dbReference type="SAM" id="SignalP"/>
    </source>
</evidence>
<gene>
    <name evidence="3" type="ORF">MTR65_15155</name>
</gene>
<dbReference type="Proteomes" id="UP001162802">
    <property type="component" value="Unassembled WGS sequence"/>
</dbReference>
<sequence>MTQISHRVSGLRAGTLTLIGACGLALAGCSGETPASDETGAAVLAEPASDPVPELLDDTDGMETVDDALEDTGLAGIFEGNASYTLLAPDDASFAALGDGGKALTDGEDEAAMAALLKQHLLPGYLMPRDIESAIERSDEDSVTITSLAGEDLTFRRNGDAITVTAPDGAEATFKGEALAGGASVAIPVSGLLRKAES</sequence>
<feature type="signal peptide" evidence="1">
    <location>
        <begin position="1"/>
        <end position="27"/>
    </location>
</feature>
<proteinExistence type="predicted"/>
<dbReference type="InterPro" id="IPR036378">
    <property type="entry name" value="FAS1_dom_sf"/>
</dbReference>
<evidence type="ECO:0000313" key="3">
    <source>
        <dbReference type="EMBL" id="MCJ1962032.1"/>
    </source>
</evidence>
<dbReference type="Gene3D" id="2.30.180.10">
    <property type="entry name" value="FAS1 domain"/>
    <property type="match status" value="1"/>
</dbReference>
<dbReference type="RefSeq" id="WP_243801642.1">
    <property type="nucleotide sequence ID" value="NZ_JALHAT010000031.1"/>
</dbReference>
<evidence type="ECO:0000313" key="4">
    <source>
        <dbReference type="Proteomes" id="UP001162802"/>
    </source>
</evidence>
<accession>A0ABT0AFQ3</accession>
<organism evidence="3 4">
    <name type="scientific">Novosphingobium mangrovi</name>
    <name type="common">ex Hu et al. 2023</name>
    <dbReference type="NCBI Taxonomy" id="2930094"/>
    <lineage>
        <taxon>Bacteria</taxon>
        <taxon>Pseudomonadati</taxon>
        <taxon>Pseudomonadota</taxon>
        <taxon>Alphaproteobacteria</taxon>
        <taxon>Sphingomonadales</taxon>
        <taxon>Sphingomonadaceae</taxon>
        <taxon>Novosphingobium</taxon>
    </lineage>
</organism>
<dbReference type="SUPFAM" id="SSF82153">
    <property type="entry name" value="FAS1 domain"/>
    <property type="match status" value="1"/>
</dbReference>
<dbReference type="PROSITE" id="PS50213">
    <property type="entry name" value="FAS1"/>
    <property type="match status" value="1"/>
</dbReference>
<keyword evidence="4" id="KW-1185">Reference proteome</keyword>
<reference evidence="3" key="1">
    <citation type="submission" date="2022-03" db="EMBL/GenBank/DDBJ databases">
        <title>Identification of a novel bacterium isolated from mangrove sediments.</title>
        <authorList>
            <person name="Pan X."/>
        </authorList>
    </citation>
    <scope>NUCLEOTIDE SEQUENCE</scope>
    <source>
        <strain evidence="3">B2637</strain>
    </source>
</reference>
<dbReference type="EMBL" id="JALHAT010000031">
    <property type="protein sequence ID" value="MCJ1962032.1"/>
    <property type="molecule type" value="Genomic_DNA"/>
</dbReference>
<dbReference type="PROSITE" id="PS51257">
    <property type="entry name" value="PROKAR_LIPOPROTEIN"/>
    <property type="match status" value="1"/>
</dbReference>
<keyword evidence="1" id="KW-0732">Signal</keyword>
<name>A0ABT0AFQ3_9SPHN</name>
<dbReference type="SMART" id="SM00554">
    <property type="entry name" value="FAS1"/>
    <property type="match status" value="1"/>
</dbReference>
<protein>
    <submittedName>
        <fullName evidence="3">Fasciclin domain-containing protein</fullName>
    </submittedName>
</protein>
<feature type="domain" description="FAS1" evidence="2">
    <location>
        <begin position="49"/>
        <end position="193"/>
    </location>
</feature>
<dbReference type="InterPro" id="IPR000782">
    <property type="entry name" value="FAS1_domain"/>
</dbReference>
<comment type="caution">
    <text evidence="3">The sequence shown here is derived from an EMBL/GenBank/DDBJ whole genome shotgun (WGS) entry which is preliminary data.</text>
</comment>
<evidence type="ECO:0000259" key="2">
    <source>
        <dbReference type="PROSITE" id="PS50213"/>
    </source>
</evidence>
<dbReference type="Pfam" id="PF02469">
    <property type="entry name" value="Fasciclin"/>
    <property type="match status" value="1"/>
</dbReference>
<feature type="chain" id="PRO_5047055687" evidence="1">
    <location>
        <begin position="28"/>
        <end position="198"/>
    </location>
</feature>